<dbReference type="SUPFAM" id="SSF50630">
    <property type="entry name" value="Acid proteases"/>
    <property type="match status" value="1"/>
</dbReference>
<evidence type="ECO:0000256" key="3">
    <source>
        <dbReference type="PIRSR" id="PIRSR601461-2"/>
    </source>
</evidence>
<dbReference type="GO" id="GO:0004190">
    <property type="term" value="F:aspartic-type endopeptidase activity"/>
    <property type="evidence" value="ECO:0007669"/>
    <property type="project" value="InterPro"/>
</dbReference>
<keyword evidence="4" id="KW-0732">Signal</keyword>
<dbReference type="Gene3D" id="2.40.70.10">
    <property type="entry name" value="Acid Proteases"/>
    <property type="match status" value="2"/>
</dbReference>
<dbReference type="CDD" id="cd05471">
    <property type="entry name" value="pepsin_like"/>
    <property type="match status" value="1"/>
</dbReference>
<dbReference type="PRINTS" id="PR00792">
    <property type="entry name" value="PEPSIN"/>
</dbReference>
<accession>A0A2A2K3P9</accession>
<evidence type="ECO:0000256" key="1">
    <source>
        <dbReference type="ARBA" id="ARBA00007447"/>
    </source>
</evidence>
<dbReference type="InterPro" id="IPR034164">
    <property type="entry name" value="Pepsin-like_dom"/>
</dbReference>
<feature type="active site" evidence="2">
    <location>
        <position position="68"/>
    </location>
</feature>
<feature type="domain" description="Peptidase A1" evidence="5">
    <location>
        <begin position="50"/>
        <end position="415"/>
    </location>
</feature>
<evidence type="ECO:0000313" key="7">
    <source>
        <dbReference type="Proteomes" id="UP000218231"/>
    </source>
</evidence>
<dbReference type="GO" id="GO:0005764">
    <property type="term" value="C:lysosome"/>
    <property type="evidence" value="ECO:0007669"/>
    <property type="project" value="TreeGrafter"/>
</dbReference>
<feature type="signal peptide" evidence="4">
    <location>
        <begin position="1"/>
        <end position="17"/>
    </location>
</feature>
<dbReference type="PANTHER" id="PTHR47966">
    <property type="entry name" value="BETA-SITE APP-CLEAVING ENZYME, ISOFORM A-RELATED"/>
    <property type="match status" value="1"/>
</dbReference>
<organism evidence="6 7">
    <name type="scientific">Diploscapter pachys</name>
    <dbReference type="NCBI Taxonomy" id="2018661"/>
    <lineage>
        <taxon>Eukaryota</taxon>
        <taxon>Metazoa</taxon>
        <taxon>Ecdysozoa</taxon>
        <taxon>Nematoda</taxon>
        <taxon>Chromadorea</taxon>
        <taxon>Rhabditida</taxon>
        <taxon>Rhabditina</taxon>
        <taxon>Rhabditomorpha</taxon>
        <taxon>Rhabditoidea</taxon>
        <taxon>Rhabditidae</taxon>
        <taxon>Diploscapter</taxon>
    </lineage>
</organism>
<dbReference type="Proteomes" id="UP000218231">
    <property type="component" value="Unassembled WGS sequence"/>
</dbReference>
<dbReference type="EMBL" id="LIAE01009741">
    <property type="protein sequence ID" value="PAV68512.1"/>
    <property type="molecule type" value="Genomic_DNA"/>
</dbReference>
<dbReference type="PROSITE" id="PS51767">
    <property type="entry name" value="PEPTIDASE_A1"/>
    <property type="match status" value="1"/>
</dbReference>
<keyword evidence="3" id="KW-1015">Disulfide bond</keyword>
<dbReference type="STRING" id="2018661.A0A2A2K3P9"/>
<sequence>MRNLLTLLVILVPLAFSLRIPFKLRTGSVGAITNVTSGGQAVVWTDNAFFVANITIGTPPQLFTVVIDTSSADLFVPDLMCDYPTGVCALPQCDGVYCNEQCPNKTCCLQVKPKFGFDSNYANLLSRKFSQRAANVSTCFGKRQYNSSASSSYSKQAHVVNIRSEHYGEIDGFTGLDTVTLGTSADEMITIANVAFTQVITMSQRFGNLTDIDGVLGLAFTSASVSGSDPPFVKAVKDGDVVDSVFSIWLEDMWQTSDNGTAGVIFWGGYDIPNHCSTNRTMWPLSQIRQWTFTTTGFTAGTYQNSDKWQTHIDSASHFITAPQKVATQVLNQLGLNANTPLPATVPCNTNISFSFTFPNGGQASIITKNLIVPNGMGGCMLAMRASQQTFTLGIPFLRGRCTYFDTTRQLVGTADALSHN</sequence>
<dbReference type="Pfam" id="PF00026">
    <property type="entry name" value="Asp"/>
    <property type="match status" value="1"/>
</dbReference>
<feature type="active site" evidence="2">
    <location>
        <position position="314"/>
    </location>
</feature>
<evidence type="ECO:0000256" key="2">
    <source>
        <dbReference type="PIRSR" id="PIRSR601461-1"/>
    </source>
</evidence>
<keyword evidence="7" id="KW-1185">Reference proteome</keyword>
<evidence type="ECO:0000259" key="5">
    <source>
        <dbReference type="PROSITE" id="PS51767"/>
    </source>
</evidence>
<dbReference type="InterPro" id="IPR021109">
    <property type="entry name" value="Peptidase_aspartic_dom_sf"/>
</dbReference>
<dbReference type="InterPro" id="IPR001461">
    <property type="entry name" value="Aspartic_peptidase_A1"/>
</dbReference>
<feature type="chain" id="PRO_5013127371" description="Peptidase A1 domain-containing protein" evidence="4">
    <location>
        <begin position="18"/>
        <end position="421"/>
    </location>
</feature>
<dbReference type="OrthoDB" id="771136at2759"/>
<dbReference type="AlphaFoldDB" id="A0A2A2K3P9"/>
<name>A0A2A2K3P9_9BILA</name>
<dbReference type="InterPro" id="IPR033121">
    <property type="entry name" value="PEPTIDASE_A1"/>
</dbReference>
<evidence type="ECO:0000313" key="6">
    <source>
        <dbReference type="EMBL" id="PAV68512.1"/>
    </source>
</evidence>
<protein>
    <recommendedName>
        <fullName evidence="5">Peptidase A1 domain-containing protein</fullName>
    </recommendedName>
</protein>
<gene>
    <name evidence="6" type="ORF">WR25_02970</name>
</gene>
<dbReference type="PANTHER" id="PTHR47966:SF71">
    <property type="entry name" value="PEPTIDASE A1 DOMAIN-CONTAINING PROTEIN"/>
    <property type="match status" value="1"/>
</dbReference>
<evidence type="ECO:0000256" key="4">
    <source>
        <dbReference type="SAM" id="SignalP"/>
    </source>
</evidence>
<comment type="similarity">
    <text evidence="1">Belongs to the peptidase A1 family.</text>
</comment>
<proteinExistence type="inferred from homology"/>
<reference evidence="6 7" key="1">
    <citation type="journal article" date="2017" name="Curr. Biol.">
        <title>Genome architecture and evolution of a unichromosomal asexual nematode.</title>
        <authorList>
            <person name="Fradin H."/>
            <person name="Zegar C."/>
            <person name="Gutwein M."/>
            <person name="Lucas J."/>
            <person name="Kovtun M."/>
            <person name="Corcoran D."/>
            <person name="Baugh L.R."/>
            <person name="Kiontke K."/>
            <person name="Gunsalus K."/>
            <person name="Fitch D.H."/>
            <person name="Piano F."/>
        </authorList>
    </citation>
    <scope>NUCLEOTIDE SEQUENCE [LARGE SCALE GENOMIC DNA]</scope>
    <source>
        <strain evidence="6">PF1309</strain>
    </source>
</reference>
<comment type="caution">
    <text evidence="6">The sequence shown here is derived from an EMBL/GenBank/DDBJ whole genome shotgun (WGS) entry which is preliminary data.</text>
</comment>
<feature type="disulfide bond" evidence="3">
    <location>
        <begin position="81"/>
        <end position="139"/>
    </location>
</feature>
<dbReference type="GO" id="GO:0006508">
    <property type="term" value="P:proteolysis"/>
    <property type="evidence" value="ECO:0007669"/>
    <property type="project" value="InterPro"/>
</dbReference>